<feature type="domain" description="Stealth protein CR2 conserved region 2" evidence="4">
    <location>
        <begin position="38"/>
        <end position="139"/>
    </location>
</feature>
<comment type="similarity">
    <text evidence="1">Belongs to the stealth family.</text>
</comment>
<evidence type="ECO:0000256" key="2">
    <source>
        <dbReference type="ARBA" id="ARBA00022679"/>
    </source>
</evidence>
<gene>
    <name evidence="6" type="ORF">BSK51_25805</name>
</gene>
<organism evidence="6 7">
    <name type="scientific">Paenibacillus odorifer</name>
    <dbReference type="NCBI Taxonomy" id="189426"/>
    <lineage>
        <taxon>Bacteria</taxon>
        <taxon>Bacillati</taxon>
        <taxon>Bacillota</taxon>
        <taxon>Bacilli</taxon>
        <taxon>Bacillales</taxon>
        <taxon>Paenibacillaceae</taxon>
        <taxon>Paenibacillus</taxon>
    </lineage>
</organism>
<keyword evidence="3" id="KW-0270">Exopolysaccharide synthesis</keyword>
<protein>
    <recommendedName>
        <fullName evidence="8">Glycosyl transferase</fullName>
    </recommendedName>
</protein>
<evidence type="ECO:0000313" key="6">
    <source>
        <dbReference type="EMBL" id="OMD46961.1"/>
    </source>
</evidence>
<dbReference type="EMBL" id="MPTD01000021">
    <property type="protein sequence ID" value="OMD46961.1"/>
    <property type="molecule type" value="Genomic_DNA"/>
</dbReference>
<evidence type="ECO:0008006" key="8">
    <source>
        <dbReference type="Google" id="ProtNLM"/>
    </source>
</evidence>
<name>A0ABX3H9R6_9BACL</name>
<evidence type="ECO:0000256" key="1">
    <source>
        <dbReference type="ARBA" id="ARBA00007583"/>
    </source>
</evidence>
<dbReference type="Pfam" id="PF11380">
    <property type="entry name" value="Stealth_CR2"/>
    <property type="match status" value="1"/>
</dbReference>
<dbReference type="Proteomes" id="UP000187313">
    <property type="component" value="Unassembled WGS sequence"/>
</dbReference>
<dbReference type="InterPro" id="IPR047141">
    <property type="entry name" value="Stealth"/>
</dbReference>
<evidence type="ECO:0000313" key="7">
    <source>
        <dbReference type="Proteomes" id="UP000187313"/>
    </source>
</evidence>
<keyword evidence="2" id="KW-0808">Transferase</keyword>
<proteinExistence type="inferred from homology"/>
<evidence type="ECO:0000259" key="5">
    <source>
        <dbReference type="Pfam" id="PF17101"/>
    </source>
</evidence>
<accession>A0ABX3H9R6</accession>
<dbReference type="InterPro" id="IPR031358">
    <property type="entry name" value="Stealth_CR1"/>
</dbReference>
<comment type="caution">
    <text evidence="6">The sequence shown here is derived from an EMBL/GenBank/DDBJ whole genome shotgun (WGS) entry which is preliminary data.</text>
</comment>
<feature type="domain" description="Stealth protein CR1 conserved region 1" evidence="5">
    <location>
        <begin position="4"/>
        <end position="29"/>
    </location>
</feature>
<sequence>MNDKIDFVIIWVDGNDTDWQKERAKYKSNFANDNNIHRFRDWDNLQYWFRGVEKFSPWVNNIYFVTWGHIPSWLNQDHPKLKIVKHEEFIPKEYLPTFSAHPIELNLHRIEGLSNNFVYFNDDMFLVDYVKEEMFFNENLPCDSAIMNVHCYNMDEMFILAPFRNIGVINKHFRMKEVLKKHRTKWFNVKYGINVLRNIYLLPCPRFPGLLQQHLPTSFTKEVFNILWREEYEILHETCKNKFRHMLDVNQWLMKAWQNMSGQFYPRKYNVGKSIAAHNIEIACNYISKQKGKMLCLNDVDMSEEKFVMSRDLIKKSFDTILPEKSQFEN</sequence>
<dbReference type="PANTHER" id="PTHR24045:SF0">
    <property type="entry name" value="N-ACETYLGLUCOSAMINE-1-PHOSPHOTRANSFERASE SUBUNITS ALPHA_BETA"/>
    <property type="match status" value="1"/>
</dbReference>
<dbReference type="PANTHER" id="PTHR24045">
    <property type="match status" value="1"/>
</dbReference>
<dbReference type="RefSeq" id="WP_076300719.1">
    <property type="nucleotide sequence ID" value="NZ_MPTD01000021.1"/>
</dbReference>
<dbReference type="InterPro" id="IPR021520">
    <property type="entry name" value="Stealth_CR2"/>
</dbReference>
<dbReference type="Pfam" id="PF17101">
    <property type="entry name" value="Stealth_CR1"/>
    <property type="match status" value="1"/>
</dbReference>
<keyword evidence="7" id="KW-1185">Reference proteome</keyword>
<evidence type="ECO:0000259" key="4">
    <source>
        <dbReference type="Pfam" id="PF11380"/>
    </source>
</evidence>
<evidence type="ECO:0000256" key="3">
    <source>
        <dbReference type="ARBA" id="ARBA00023169"/>
    </source>
</evidence>
<reference evidence="6 7" key="1">
    <citation type="submission" date="2016-10" db="EMBL/GenBank/DDBJ databases">
        <title>Paenibacillus species isolates.</title>
        <authorList>
            <person name="Beno S.M."/>
        </authorList>
    </citation>
    <scope>NUCLEOTIDE SEQUENCE [LARGE SCALE GENOMIC DNA]</scope>
    <source>
        <strain evidence="6 7">FSL R5-0923</strain>
    </source>
</reference>